<protein>
    <recommendedName>
        <fullName evidence="3">WXG100 family type VII secretion target</fullName>
    </recommendedName>
</protein>
<keyword evidence="2" id="KW-1185">Reference proteome</keyword>
<gene>
    <name evidence="1" type="ORF">GCM10009862_11560</name>
</gene>
<organism evidence="1 2">
    <name type="scientific">Microbacterium binotii</name>
    <dbReference type="NCBI Taxonomy" id="462710"/>
    <lineage>
        <taxon>Bacteria</taxon>
        <taxon>Bacillati</taxon>
        <taxon>Actinomycetota</taxon>
        <taxon>Actinomycetes</taxon>
        <taxon>Micrococcales</taxon>
        <taxon>Microbacteriaceae</taxon>
        <taxon>Microbacterium</taxon>
    </lineage>
</organism>
<evidence type="ECO:0000313" key="2">
    <source>
        <dbReference type="Proteomes" id="UP001500274"/>
    </source>
</evidence>
<dbReference type="EMBL" id="BAAARI010000008">
    <property type="protein sequence ID" value="GAA2574284.1"/>
    <property type="molecule type" value="Genomic_DNA"/>
</dbReference>
<proteinExistence type="predicted"/>
<evidence type="ECO:0008006" key="3">
    <source>
        <dbReference type="Google" id="ProtNLM"/>
    </source>
</evidence>
<name>A0ABN3P966_9MICO</name>
<sequence length="96" mass="10365">MTDTLDDVVFSFDAARRDVLAAVEVIETVIRDAASLAAATAWASPAMRAFQLAHDAWTTALADERQRLLALDDVIAEIRSQALVTGGGNLFGWWSS</sequence>
<dbReference type="RefSeq" id="WP_243226356.1">
    <property type="nucleotide sequence ID" value="NZ_BAAARI010000008.1"/>
</dbReference>
<comment type="caution">
    <text evidence="1">The sequence shown here is derived from an EMBL/GenBank/DDBJ whole genome shotgun (WGS) entry which is preliminary data.</text>
</comment>
<evidence type="ECO:0000313" key="1">
    <source>
        <dbReference type="EMBL" id="GAA2574284.1"/>
    </source>
</evidence>
<dbReference type="Proteomes" id="UP001500274">
    <property type="component" value="Unassembled WGS sequence"/>
</dbReference>
<accession>A0ABN3P966</accession>
<reference evidence="1 2" key="1">
    <citation type="journal article" date="2019" name="Int. J. Syst. Evol. Microbiol.">
        <title>The Global Catalogue of Microorganisms (GCM) 10K type strain sequencing project: providing services to taxonomists for standard genome sequencing and annotation.</title>
        <authorList>
            <consortium name="The Broad Institute Genomics Platform"/>
            <consortium name="The Broad Institute Genome Sequencing Center for Infectious Disease"/>
            <person name="Wu L."/>
            <person name="Ma J."/>
        </authorList>
    </citation>
    <scope>NUCLEOTIDE SEQUENCE [LARGE SCALE GENOMIC DNA]</scope>
    <source>
        <strain evidence="1 2">JCM 16365</strain>
    </source>
</reference>